<evidence type="ECO:0000259" key="1">
    <source>
        <dbReference type="Pfam" id="PF05050"/>
    </source>
</evidence>
<dbReference type="SUPFAM" id="SSF53335">
    <property type="entry name" value="S-adenosyl-L-methionine-dependent methyltransferases"/>
    <property type="match status" value="1"/>
</dbReference>
<dbReference type="PANTHER" id="PTHR34203:SF15">
    <property type="entry name" value="SLL1173 PROTEIN"/>
    <property type="match status" value="1"/>
</dbReference>
<reference evidence="2" key="1">
    <citation type="submission" date="2020-02" db="EMBL/GenBank/DDBJ databases">
        <authorList>
            <person name="Meier V. D."/>
        </authorList>
    </citation>
    <scope>NUCLEOTIDE SEQUENCE</scope>
    <source>
        <strain evidence="2">AVDCRST_MAG63</strain>
    </source>
</reference>
<feature type="domain" description="Methyltransferase FkbM" evidence="1">
    <location>
        <begin position="196"/>
        <end position="352"/>
    </location>
</feature>
<dbReference type="InterPro" id="IPR006342">
    <property type="entry name" value="FkbM_mtfrase"/>
</dbReference>
<accession>A0A6J4KA52</accession>
<dbReference type="NCBIfam" id="TIGR01444">
    <property type="entry name" value="fkbM_fam"/>
    <property type="match status" value="1"/>
</dbReference>
<name>A0A6J4KA52_9BACT</name>
<proteinExistence type="predicted"/>
<dbReference type="PANTHER" id="PTHR34203">
    <property type="entry name" value="METHYLTRANSFERASE, FKBM FAMILY PROTEIN"/>
    <property type="match status" value="1"/>
</dbReference>
<sequence length="374" mass="41530">MPTGSFAQRFFHGLLEACFAYQPDSDDPLRFGNATPSGSRRRITRQAIEAAGRRGYYRKRFDTTSAANALAAITGQMQELEAAWELLADEPSRELFVDLLRLRVLGWKHVSLPVNNPMYWEKYRSLGGFVEQARTLPTEAGWHLNQYRVPGASGPIRLHAHPLNVLNTFLLEQYAYRSGSVTVRVQPGDVVIDAGGCWGDTALYFADRAGPAGSVHVFEFVPDNLEVLERNLALNPACSGTIRVAPQALSESAGETLAYQPNGPGTALKDSAADATMNTVATTSIDDYMSRVGLGRIDFIKMDIEGFELCALKGARETLRAYRPRLAIALYHRLEDFHQIPSYLHSLGLGYRFYLDHFTIHQEETVLFAVARDG</sequence>
<dbReference type="EMBL" id="CADCTO010000702">
    <property type="protein sequence ID" value="CAA9299014.1"/>
    <property type="molecule type" value="Genomic_DNA"/>
</dbReference>
<dbReference type="InterPro" id="IPR052514">
    <property type="entry name" value="SAM-dependent_MTase"/>
</dbReference>
<protein>
    <recommendedName>
        <fullName evidence="1">Methyltransferase FkbM domain-containing protein</fullName>
    </recommendedName>
</protein>
<dbReference type="InterPro" id="IPR029063">
    <property type="entry name" value="SAM-dependent_MTases_sf"/>
</dbReference>
<dbReference type="Pfam" id="PF05050">
    <property type="entry name" value="Methyltransf_21"/>
    <property type="match status" value="1"/>
</dbReference>
<dbReference type="Gene3D" id="3.40.50.150">
    <property type="entry name" value="Vaccinia Virus protein VP39"/>
    <property type="match status" value="1"/>
</dbReference>
<dbReference type="AlphaFoldDB" id="A0A6J4KA52"/>
<organism evidence="2">
    <name type="scientific">uncultured Armatimonadetes bacterium</name>
    <dbReference type="NCBI Taxonomy" id="157466"/>
    <lineage>
        <taxon>Bacteria</taxon>
        <taxon>Bacillati</taxon>
        <taxon>Armatimonadota</taxon>
        <taxon>environmental samples</taxon>
    </lineage>
</organism>
<evidence type="ECO:0000313" key="2">
    <source>
        <dbReference type="EMBL" id="CAA9299014.1"/>
    </source>
</evidence>
<gene>
    <name evidence="2" type="ORF">AVDCRST_MAG63-5043</name>
</gene>